<dbReference type="Pfam" id="PF12833">
    <property type="entry name" value="HTH_18"/>
    <property type="match status" value="1"/>
</dbReference>
<name>A0A1G6HGI3_9GAMM</name>
<dbReference type="GO" id="GO:0003700">
    <property type="term" value="F:DNA-binding transcription factor activity"/>
    <property type="evidence" value="ECO:0007669"/>
    <property type="project" value="InterPro"/>
</dbReference>
<dbReference type="InterPro" id="IPR009057">
    <property type="entry name" value="Homeodomain-like_sf"/>
</dbReference>
<evidence type="ECO:0000256" key="3">
    <source>
        <dbReference type="ARBA" id="ARBA00023163"/>
    </source>
</evidence>
<proteinExistence type="predicted"/>
<organism evidence="5 6">
    <name type="scientific">Acinetobacter boissieri</name>
    <dbReference type="NCBI Taxonomy" id="1219383"/>
    <lineage>
        <taxon>Bacteria</taxon>
        <taxon>Pseudomonadati</taxon>
        <taxon>Pseudomonadota</taxon>
        <taxon>Gammaproteobacteria</taxon>
        <taxon>Moraxellales</taxon>
        <taxon>Moraxellaceae</taxon>
        <taxon>Acinetobacter</taxon>
    </lineage>
</organism>
<dbReference type="InterPro" id="IPR020449">
    <property type="entry name" value="Tscrpt_reg_AraC-type_HTH"/>
</dbReference>
<dbReference type="SMART" id="SM00342">
    <property type="entry name" value="HTH_ARAC"/>
    <property type="match status" value="1"/>
</dbReference>
<dbReference type="PANTHER" id="PTHR43280:SF2">
    <property type="entry name" value="HTH-TYPE TRANSCRIPTIONAL REGULATOR EXSA"/>
    <property type="match status" value="1"/>
</dbReference>
<accession>A0A1G6HGI3</accession>
<dbReference type="SUPFAM" id="SSF46689">
    <property type="entry name" value="Homeodomain-like"/>
    <property type="match status" value="1"/>
</dbReference>
<dbReference type="Pfam" id="PF14525">
    <property type="entry name" value="AraC_binding_2"/>
    <property type="match status" value="1"/>
</dbReference>
<dbReference type="Gene3D" id="1.10.10.60">
    <property type="entry name" value="Homeodomain-like"/>
    <property type="match status" value="1"/>
</dbReference>
<evidence type="ECO:0000256" key="2">
    <source>
        <dbReference type="ARBA" id="ARBA00023125"/>
    </source>
</evidence>
<dbReference type="EMBL" id="FMYL01000005">
    <property type="protein sequence ID" value="SDB93228.1"/>
    <property type="molecule type" value="Genomic_DNA"/>
</dbReference>
<dbReference type="InterPro" id="IPR018060">
    <property type="entry name" value="HTH_AraC"/>
</dbReference>
<dbReference type="PRINTS" id="PR00032">
    <property type="entry name" value="HTHARAC"/>
</dbReference>
<feature type="domain" description="HTH araC/xylS-type" evidence="4">
    <location>
        <begin position="217"/>
        <end position="318"/>
    </location>
</feature>
<keyword evidence="2 5" id="KW-0238">DNA-binding</keyword>
<sequence length="320" mass="37169">MRSTLLPKTASQCFDTRSIDTKQQGDYWQYAISQAFVPLDCATQSPQFWGSLDARSCSQLGIVRVQGESQHVERRKNNMNNNQQDVVLLSLMLKGSMGLVYNKQELNITQGQFTFYDTTQEYDLNLAQAFDQIVISIPRVEFTRRLGRVKDICGVAFSTNHALYPFTYSYLKEFFSVDGLSYPQQDLISDHVLNMMSCIVDDCYQEAKPRKKIFLFEQIQNFILANLHDSTFNIRHVAYQFQISTRYVSKLFQAQETTFGQFILFSRLQKSKQALQSTSHKMYSIQQIAYSFGFTDMSYFSREFKKVFLVKPSEIRLDCL</sequence>
<dbReference type="RefSeq" id="WP_092747983.1">
    <property type="nucleotide sequence ID" value="NZ_FMYL01000005.1"/>
</dbReference>
<evidence type="ECO:0000313" key="5">
    <source>
        <dbReference type="EMBL" id="SDB93228.1"/>
    </source>
</evidence>
<dbReference type="STRING" id="1219383.SAMN05421733_105178"/>
<dbReference type="InterPro" id="IPR035418">
    <property type="entry name" value="AraC-bd_2"/>
</dbReference>
<dbReference type="PROSITE" id="PS01124">
    <property type="entry name" value="HTH_ARAC_FAMILY_2"/>
    <property type="match status" value="1"/>
</dbReference>
<keyword evidence="1" id="KW-0805">Transcription regulation</keyword>
<dbReference type="AlphaFoldDB" id="A0A1G6HGI3"/>
<keyword evidence="6" id="KW-1185">Reference proteome</keyword>
<evidence type="ECO:0000313" key="6">
    <source>
        <dbReference type="Proteomes" id="UP000242501"/>
    </source>
</evidence>
<evidence type="ECO:0000256" key="1">
    <source>
        <dbReference type="ARBA" id="ARBA00023015"/>
    </source>
</evidence>
<keyword evidence="3" id="KW-0804">Transcription</keyword>
<evidence type="ECO:0000259" key="4">
    <source>
        <dbReference type="PROSITE" id="PS01124"/>
    </source>
</evidence>
<reference evidence="6" key="1">
    <citation type="submission" date="2016-09" db="EMBL/GenBank/DDBJ databases">
        <authorList>
            <person name="Varghese N."/>
            <person name="Submissions S."/>
        </authorList>
    </citation>
    <scope>NUCLEOTIDE SEQUENCE [LARGE SCALE GENOMIC DNA]</scope>
    <source>
        <strain evidence="6">ANC 4422</strain>
    </source>
</reference>
<dbReference type="GO" id="GO:0043565">
    <property type="term" value="F:sequence-specific DNA binding"/>
    <property type="evidence" value="ECO:0007669"/>
    <property type="project" value="InterPro"/>
</dbReference>
<gene>
    <name evidence="5" type="ORF">SAMN05421733_105178</name>
</gene>
<dbReference type="Proteomes" id="UP000242501">
    <property type="component" value="Unassembled WGS sequence"/>
</dbReference>
<dbReference type="OrthoDB" id="2547276at2"/>
<protein>
    <submittedName>
        <fullName evidence="5">AraC-type DNA-binding protein</fullName>
    </submittedName>
</protein>
<dbReference type="PANTHER" id="PTHR43280">
    <property type="entry name" value="ARAC-FAMILY TRANSCRIPTIONAL REGULATOR"/>
    <property type="match status" value="1"/>
</dbReference>